<evidence type="ECO:0000256" key="1">
    <source>
        <dbReference type="ARBA" id="ARBA00004267"/>
    </source>
</evidence>
<organism evidence="10 11">
    <name type="scientific">Lasallia pustulata</name>
    <dbReference type="NCBI Taxonomy" id="136370"/>
    <lineage>
        <taxon>Eukaryota</taxon>
        <taxon>Fungi</taxon>
        <taxon>Dikarya</taxon>
        <taxon>Ascomycota</taxon>
        <taxon>Pezizomycotina</taxon>
        <taxon>Lecanoromycetes</taxon>
        <taxon>OSLEUM clade</taxon>
        <taxon>Umbilicariomycetidae</taxon>
        <taxon>Umbilicariales</taxon>
        <taxon>Umbilicariaceae</taxon>
        <taxon>Lasallia</taxon>
    </lineage>
</organism>
<protein>
    <submittedName>
        <fullName evidence="10">Spindle associated</fullName>
    </submittedName>
</protein>
<dbReference type="InterPro" id="IPR019528">
    <property type="entry name" value="PACT_domain"/>
</dbReference>
<evidence type="ECO:0000256" key="4">
    <source>
        <dbReference type="ARBA" id="ARBA00023054"/>
    </source>
</evidence>
<evidence type="ECO:0000259" key="9">
    <source>
        <dbReference type="Pfam" id="PF10495"/>
    </source>
</evidence>
<feature type="region of interest" description="Disordered" evidence="7">
    <location>
        <begin position="1"/>
        <end position="60"/>
    </location>
</feature>
<evidence type="ECO:0000313" key="11">
    <source>
        <dbReference type="Proteomes" id="UP000192927"/>
    </source>
</evidence>
<dbReference type="GO" id="GO:0005737">
    <property type="term" value="C:cytoplasm"/>
    <property type="evidence" value="ECO:0007669"/>
    <property type="project" value="UniProtKB-ARBA"/>
</dbReference>
<keyword evidence="4 6" id="KW-0175">Coiled coil</keyword>
<keyword evidence="2" id="KW-0963">Cytoplasm</keyword>
<proteinExistence type="predicted"/>
<name>A0A1W5D2I9_9LECA</name>
<dbReference type="Proteomes" id="UP000192927">
    <property type="component" value="Unassembled WGS sequence"/>
</dbReference>
<feature type="coiled-coil region" evidence="6">
    <location>
        <begin position="229"/>
        <end position="664"/>
    </location>
</feature>
<dbReference type="Pfam" id="PF10495">
    <property type="entry name" value="PACT_coil_coil"/>
    <property type="match status" value="1"/>
</dbReference>
<evidence type="ECO:0000256" key="2">
    <source>
        <dbReference type="ARBA" id="ARBA00022490"/>
    </source>
</evidence>
<evidence type="ECO:0000256" key="6">
    <source>
        <dbReference type="SAM" id="Coils"/>
    </source>
</evidence>
<dbReference type="Pfam" id="PF07989">
    <property type="entry name" value="Cnn_1N"/>
    <property type="match status" value="1"/>
</dbReference>
<reference evidence="11" key="1">
    <citation type="submission" date="2017-03" db="EMBL/GenBank/DDBJ databases">
        <authorList>
            <person name="Sharma R."/>
            <person name="Thines M."/>
        </authorList>
    </citation>
    <scope>NUCLEOTIDE SEQUENCE [LARGE SCALE GENOMIC DNA]</scope>
</reference>
<dbReference type="AlphaFoldDB" id="A0A1W5D2I9"/>
<evidence type="ECO:0000256" key="7">
    <source>
        <dbReference type="SAM" id="MobiDB-lite"/>
    </source>
</evidence>
<keyword evidence="11" id="KW-1185">Reference proteome</keyword>
<feature type="compositionally biased region" description="Basic residues" evidence="7">
    <location>
        <begin position="49"/>
        <end position="58"/>
    </location>
</feature>
<sequence>MAYPETPRTDAGNATYLTNGPDFENLSMEKSFLPPSKGTDGLLSQLRNSRGHNLKTPRTRAPLRDQRNLPAAKGQSEFTPLLKSVGKKNLLRGGQANGVPQTPTFLKPGYNGNADSTALPGAESSMVYEDDTGSSVWAPEDATPVFQVASSSAQSTPLAVLPRRDAGGVLADQGNMMTLREQENIINKVEKENFGLKLKIHFLEDSLRKAGPGFHEAALKENTELKVDKVTMQKELMRIRKTLSQAERDLEAYRLHLQEVQEKVKRKHVDEATREELGDLREAVQHKEVEIAQLRRKLDLAEVRKGELESLRTDVDDQEAELREKNRAIEQKDEEIGRLQEEARTAIDDRDEIRRLEEDVGDLEEEIREKNRAIEQNDEEIGKLQEEARTAIDDQDEIRRLKDDVGDLEEEILEKNRIVEAKQEAMRLEEEAREAREDLDELRQEMANKSFNTKGLSRQLEEKANRLNDDLSVLRKKHADLETRFLNKEQQAIQLQKGQDEGKMREEKLRTDNERLREEKLRTDNERLRDEKLRTDNERLRNQQNDIIKERDSLILRLQQAVQDLQSRTEERDRLQSQCDGLEDEVEVLQNNIEDDRTIAERKDLHEMLRAAKVELEERKDLHEMLKDAKVKLEELVSDRDARIAALATELENLQRSTAEERLRGQLKRVRDDRTHETKKNNALVIELADLQHRYEGAVDNLARQQQEWEEERKAIVSRVRFPNMSVSSIHAGSRESTELKQLELEIQGKERRHQSEVRLLSKQVQWISAKCTREEGFRSGLAYEKKFLLLQIEMFKACNAVDLRILEEIGVAPGPKVRGKKPSLKVAGCMVLAVVRMRKMQTAWAGQKKLHASLARKFRQSGFTMRGHSSQRKDNFAKLQYILPMAEAVKFYGSTEDDK</sequence>
<evidence type="ECO:0000256" key="5">
    <source>
        <dbReference type="ARBA" id="ARBA00023212"/>
    </source>
</evidence>
<dbReference type="EMBL" id="FWEW01001418">
    <property type="protein sequence ID" value="SLM37182.1"/>
    <property type="molecule type" value="Genomic_DNA"/>
</dbReference>
<keyword evidence="5" id="KW-0206">Cytoskeleton</keyword>
<feature type="coiled-coil region" evidence="6">
    <location>
        <begin position="688"/>
        <end position="760"/>
    </location>
</feature>
<evidence type="ECO:0000313" key="10">
    <source>
        <dbReference type="EMBL" id="SLM37182.1"/>
    </source>
</evidence>
<evidence type="ECO:0000259" key="8">
    <source>
        <dbReference type="Pfam" id="PF07989"/>
    </source>
</evidence>
<keyword evidence="3" id="KW-0597">Phosphoprotein</keyword>
<feature type="domain" description="Centrosomin N-terminal motif 1" evidence="8">
    <location>
        <begin position="178"/>
        <end position="251"/>
    </location>
</feature>
<accession>A0A1W5D2I9</accession>
<evidence type="ECO:0000256" key="3">
    <source>
        <dbReference type="ARBA" id="ARBA00022553"/>
    </source>
</evidence>
<feature type="domain" description="Pericentrin/AKAP-450 centrosomal targeting" evidence="9">
    <location>
        <begin position="771"/>
        <end position="845"/>
    </location>
</feature>
<dbReference type="GO" id="GO:0005815">
    <property type="term" value="C:microtubule organizing center"/>
    <property type="evidence" value="ECO:0007669"/>
    <property type="project" value="UniProtKB-SubCell"/>
</dbReference>
<dbReference type="InterPro" id="IPR012943">
    <property type="entry name" value="Cnn_1N"/>
</dbReference>
<dbReference type="Gene3D" id="1.10.287.1490">
    <property type="match status" value="1"/>
</dbReference>
<comment type="subcellular location">
    <subcellularLocation>
        <location evidence="1">Cytoplasm</location>
        <location evidence="1">Cytoskeleton</location>
        <location evidence="1">Microtubule organizing center</location>
    </subcellularLocation>
</comment>